<comment type="catalytic activity">
    <reaction evidence="5">
        <text>malonyl-[ACP] + S-adenosyl-L-methionine = malonyl-[ACP] methyl ester + S-adenosyl-L-homocysteine</text>
        <dbReference type="Rhea" id="RHEA:17105"/>
        <dbReference type="Rhea" id="RHEA-COMP:9623"/>
        <dbReference type="Rhea" id="RHEA-COMP:9954"/>
        <dbReference type="ChEBI" id="CHEBI:57856"/>
        <dbReference type="ChEBI" id="CHEBI:59789"/>
        <dbReference type="ChEBI" id="CHEBI:78449"/>
        <dbReference type="ChEBI" id="CHEBI:78845"/>
        <dbReference type="EC" id="2.1.1.197"/>
    </reaction>
</comment>
<keyword evidence="3 5" id="KW-0949">S-adenosyl-L-methionine</keyword>
<dbReference type="GO" id="GO:0102130">
    <property type="term" value="F:malonyl-CoA methyltransferase activity"/>
    <property type="evidence" value="ECO:0007669"/>
    <property type="project" value="UniProtKB-EC"/>
</dbReference>
<comment type="pathway">
    <text evidence="5">Cofactor biosynthesis; biotin biosynthesis.</text>
</comment>
<evidence type="ECO:0000256" key="3">
    <source>
        <dbReference type="ARBA" id="ARBA00022691"/>
    </source>
</evidence>
<dbReference type="PANTHER" id="PTHR13090">
    <property type="entry name" value="ARGININE-HYDROXYLASE NDUFAF5, MITOCHONDRIAL"/>
    <property type="match status" value="1"/>
</dbReference>
<keyword evidence="2 5" id="KW-0808">Transferase</keyword>
<dbReference type="EMBL" id="JBBDHC010000016">
    <property type="protein sequence ID" value="MEJ1250149.1"/>
    <property type="molecule type" value="Genomic_DNA"/>
</dbReference>
<dbReference type="Proteomes" id="UP001364472">
    <property type="component" value="Unassembled WGS sequence"/>
</dbReference>
<dbReference type="GO" id="GO:0032259">
    <property type="term" value="P:methylation"/>
    <property type="evidence" value="ECO:0007669"/>
    <property type="project" value="UniProtKB-KW"/>
</dbReference>
<dbReference type="NCBIfam" id="TIGR02072">
    <property type="entry name" value="BioC"/>
    <property type="match status" value="1"/>
</dbReference>
<evidence type="ECO:0000313" key="7">
    <source>
        <dbReference type="EMBL" id="MEJ1250149.1"/>
    </source>
</evidence>
<dbReference type="InterPro" id="IPR011814">
    <property type="entry name" value="BioC"/>
</dbReference>
<dbReference type="GO" id="GO:0010340">
    <property type="term" value="F:carboxyl-O-methyltransferase activity"/>
    <property type="evidence" value="ECO:0007669"/>
    <property type="project" value="UniProtKB-UniRule"/>
</dbReference>
<evidence type="ECO:0000256" key="4">
    <source>
        <dbReference type="ARBA" id="ARBA00022756"/>
    </source>
</evidence>
<evidence type="ECO:0000259" key="6">
    <source>
        <dbReference type="Pfam" id="PF13649"/>
    </source>
</evidence>
<dbReference type="GO" id="GO:0009102">
    <property type="term" value="P:biotin biosynthetic process"/>
    <property type="evidence" value="ECO:0007669"/>
    <property type="project" value="UniProtKB-UniRule"/>
</dbReference>
<dbReference type="HAMAP" id="MF_00835">
    <property type="entry name" value="BioC"/>
    <property type="match status" value="1"/>
</dbReference>
<dbReference type="AlphaFoldDB" id="A0AAW9RB16"/>
<dbReference type="InterPro" id="IPR041698">
    <property type="entry name" value="Methyltransf_25"/>
</dbReference>
<gene>
    <name evidence="5 7" type="primary">bioC</name>
    <name evidence="7" type="ORF">WB794_10760</name>
</gene>
<protein>
    <recommendedName>
        <fullName evidence="5">Malonyl-[acyl-carrier protein] O-methyltransferase</fullName>
        <shortName evidence="5">Malonyl-ACP O-methyltransferase</shortName>
        <ecNumber evidence="5">2.1.1.197</ecNumber>
    </recommendedName>
    <alternativeName>
        <fullName evidence="5">Biotin synthesis protein BioC</fullName>
    </alternativeName>
</protein>
<comment type="similarity">
    <text evidence="5">Belongs to the methyltransferase superfamily.</text>
</comment>
<keyword evidence="1 5" id="KW-0489">Methyltransferase</keyword>
<feature type="domain" description="Methyltransferase" evidence="6">
    <location>
        <begin position="50"/>
        <end position="144"/>
    </location>
</feature>
<evidence type="ECO:0000256" key="1">
    <source>
        <dbReference type="ARBA" id="ARBA00022603"/>
    </source>
</evidence>
<keyword evidence="8" id="KW-1185">Reference proteome</keyword>
<dbReference type="Gene3D" id="3.40.50.150">
    <property type="entry name" value="Vaccinia Virus protein VP39"/>
    <property type="match status" value="1"/>
</dbReference>
<dbReference type="InterPro" id="IPR029063">
    <property type="entry name" value="SAM-dependent_MTases_sf"/>
</dbReference>
<dbReference type="SUPFAM" id="SSF53335">
    <property type="entry name" value="S-adenosyl-L-methionine-dependent methyltransferases"/>
    <property type="match status" value="1"/>
</dbReference>
<dbReference type="RefSeq" id="WP_337335855.1">
    <property type="nucleotide sequence ID" value="NZ_JBBDHC010000016.1"/>
</dbReference>
<comment type="caution">
    <text evidence="7">The sequence shown here is derived from an EMBL/GenBank/DDBJ whole genome shotgun (WGS) entry which is preliminary data.</text>
</comment>
<accession>A0AAW9RB16</accession>
<evidence type="ECO:0000256" key="2">
    <source>
        <dbReference type="ARBA" id="ARBA00022679"/>
    </source>
</evidence>
<keyword evidence="4 5" id="KW-0093">Biotin biosynthesis</keyword>
<proteinExistence type="inferred from homology"/>
<dbReference type="EC" id="2.1.1.197" evidence="5"/>
<comment type="function">
    <text evidence="5">Converts the free carboxyl group of a malonyl-thioester to its methyl ester by transfer of a methyl group from S-adenosyl-L-methionine (SAM). It allows to synthesize pimeloyl-ACP via the fatty acid synthetic pathway.</text>
</comment>
<name>A0AAW9RB16_9GAMM</name>
<evidence type="ECO:0000313" key="8">
    <source>
        <dbReference type="Proteomes" id="UP001364472"/>
    </source>
</evidence>
<sequence>MPHAPFDPPSIRRGFDRAARGYARHAALQQEVEARLLDLLDYVKTPPARILDVGCGPGTAARALKKRWPKAQVVALDGSLAMADQARRAAGRWRPDYAVVCADAAALPFAGGSFDLIVSNLALPWITDLPALFAQWRAVLNPGGFVACSSLGPETLDELREAFAEDPAPHVHAFAPIQHLGDALLAAGFRNPVLDADRFTLTHPTLEALMADLRGAGGGNAMAERRRSLTGRGRIEAARAAYEAFRTADGLLPSTWEVVYAHAFAPEHGQPVRQAGHDLVSVPLSRIPIRRRS</sequence>
<dbReference type="InterPro" id="IPR050602">
    <property type="entry name" value="Malonyl-ACP_OMT"/>
</dbReference>
<evidence type="ECO:0000256" key="5">
    <source>
        <dbReference type="HAMAP-Rule" id="MF_00835"/>
    </source>
</evidence>
<dbReference type="CDD" id="cd02440">
    <property type="entry name" value="AdoMet_MTases"/>
    <property type="match status" value="1"/>
</dbReference>
<reference evidence="7 8" key="1">
    <citation type="journal article" date="2016" name="Antonie Van Leeuwenhoek">
        <title>Denitratimonas tolerans gen. nov., sp. nov., a denitrifying bacterium isolated from a bioreactor for tannery wastewater treatment.</title>
        <authorList>
            <person name="Han S.I."/>
            <person name="Kim J.O."/>
            <person name="Lee Y.R."/>
            <person name="Ekpeghere K.I."/>
            <person name="Koh S.C."/>
            <person name="Whang K.S."/>
        </authorList>
    </citation>
    <scope>NUCLEOTIDE SEQUENCE [LARGE SCALE GENOMIC DNA]</scope>
    <source>
        <strain evidence="7 8">KACC 17565</strain>
    </source>
</reference>
<dbReference type="PANTHER" id="PTHR13090:SF1">
    <property type="entry name" value="ARGININE-HYDROXYLASE NDUFAF5, MITOCHONDRIAL"/>
    <property type="match status" value="1"/>
</dbReference>
<organism evidence="7 8">
    <name type="scientific">Denitratimonas tolerans</name>
    <dbReference type="NCBI Taxonomy" id="1338420"/>
    <lineage>
        <taxon>Bacteria</taxon>
        <taxon>Pseudomonadati</taxon>
        <taxon>Pseudomonadota</taxon>
        <taxon>Gammaproteobacteria</taxon>
        <taxon>Lysobacterales</taxon>
        <taxon>Lysobacteraceae</taxon>
        <taxon>Denitratimonas</taxon>
    </lineage>
</organism>
<dbReference type="Pfam" id="PF13649">
    <property type="entry name" value="Methyltransf_25"/>
    <property type="match status" value="1"/>
</dbReference>